<dbReference type="AlphaFoldDB" id="A0A9X0AU50"/>
<reference evidence="2" key="1">
    <citation type="submission" date="2022-11" db="EMBL/GenBank/DDBJ databases">
        <title>Genome Resource of Sclerotinia nivalis Strain SnTB1, a Plant Pathogen Isolated from American Ginseng.</title>
        <authorList>
            <person name="Fan S."/>
        </authorList>
    </citation>
    <scope>NUCLEOTIDE SEQUENCE</scope>
    <source>
        <strain evidence="2">SnTB1</strain>
    </source>
</reference>
<evidence type="ECO:0000313" key="2">
    <source>
        <dbReference type="EMBL" id="KAJ8068634.1"/>
    </source>
</evidence>
<keyword evidence="1" id="KW-0812">Transmembrane</keyword>
<keyword evidence="3" id="KW-1185">Reference proteome</keyword>
<feature type="transmembrane region" description="Helical" evidence="1">
    <location>
        <begin position="574"/>
        <end position="598"/>
    </location>
</feature>
<name>A0A9X0AU50_9HELO</name>
<organism evidence="2 3">
    <name type="scientific">Sclerotinia nivalis</name>
    <dbReference type="NCBI Taxonomy" id="352851"/>
    <lineage>
        <taxon>Eukaryota</taxon>
        <taxon>Fungi</taxon>
        <taxon>Dikarya</taxon>
        <taxon>Ascomycota</taxon>
        <taxon>Pezizomycotina</taxon>
        <taxon>Leotiomycetes</taxon>
        <taxon>Helotiales</taxon>
        <taxon>Sclerotiniaceae</taxon>
        <taxon>Sclerotinia</taxon>
    </lineage>
</organism>
<dbReference type="Proteomes" id="UP001152300">
    <property type="component" value="Unassembled WGS sequence"/>
</dbReference>
<gene>
    <name evidence="2" type="ORF">OCU04_002338</name>
</gene>
<evidence type="ECO:0000313" key="3">
    <source>
        <dbReference type="Proteomes" id="UP001152300"/>
    </source>
</evidence>
<sequence length="670" mass="76321">MISSLVHLGLETLHTRLCLCFGYGMAVSSSVNCDHSKMNSLLEGILEELKAIRHERLGVTPNQSPSLPDKKIAIKSTPKQVSLVPIPMNSFVSTKIMSIYENDEVTCRSNDGVLEELPRRTGTIDEQEKWSLSVGNAWNIPEDGRFKLTFSKRSLLSLSSEAALKMLEEVHKEEIEIPKWFKGGKTRIVDVFDDETTKVYTVGPDVAKVTGSGNIAPHPINYDKQSQVASTSGGSAPSPNIWSGPWRRMISIYAPETRSRCLVHDLDVPCLPSKQCLPKPGFGFGHGYSLELCFYQIVTIPTNKAQAIPWGFWKNGMLHTEGNECSISSTPVVKKRKLLESQYHLQAIRSPACRSISNIQYWTLLEMNPATFNSHDSIQNLTIASKNMLFCVFYHAYSAVSKVANRWKEILEYFDQSIDDKLAFLDPDYHDKLLFDDELLSRSKKYFWAISTLKELRTNISHNILQVKQLIGQETNETPTEEESRGIKRLRAMLCSELQKIEDIASKLKAKQEEAIYLRDGFIGASLLVETRNSSIQFNQNIKFLVYINIFFLSLSFCMSIWSTNPTFDYRNLLLAANLLVAATSFIVLNIDRIVYAFRKTYYKFIKNTLQAMKKDEDIIWLNRARELEKYSGLPGGIEKPSDWIYVLYTLRRFCWRPWANRSQRGGSNV</sequence>
<dbReference type="OrthoDB" id="426293at2759"/>
<evidence type="ECO:0000256" key="1">
    <source>
        <dbReference type="SAM" id="Phobius"/>
    </source>
</evidence>
<accession>A0A9X0AU50</accession>
<feature type="transmembrane region" description="Helical" evidence="1">
    <location>
        <begin position="544"/>
        <end position="562"/>
    </location>
</feature>
<keyword evidence="1" id="KW-1133">Transmembrane helix</keyword>
<dbReference type="EMBL" id="JAPEIS010000002">
    <property type="protein sequence ID" value="KAJ8068634.1"/>
    <property type="molecule type" value="Genomic_DNA"/>
</dbReference>
<comment type="caution">
    <text evidence="2">The sequence shown here is derived from an EMBL/GenBank/DDBJ whole genome shotgun (WGS) entry which is preliminary data.</text>
</comment>
<keyword evidence="1" id="KW-0472">Membrane</keyword>
<protein>
    <submittedName>
        <fullName evidence="2">Uncharacterized protein</fullName>
    </submittedName>
</protein>
<proteinExistence type="predicted"/>